<dbReference type="Gene3D" id="1.10.630.10">
    <property type="entry name" value="Cytochrome P450"/>
    <property type="match status" value="1"/>
</dbReference>
<dbReference type="CDD" id="cd11060">
    <property type="entry name" value="CYP57A1-like"/>
    <property type="match status" value="1"/>
</dbReference>
<dbReference type="GO" id="GO:0005506">
    <property type="term" value="F:iron ion binding"/>
    <property type="evidence" value="ECO:0007669"/>
    <property type="project" value="InterPro"/>
</dbReference>
<dbReference type="GO" id="GO:0016705">
    <property type="term" value="F:oxidoreductase activity, acting on paired donors, with incorporation or reduction of molecular oxygen"/>
    <property type="evidence" value="ECO:0007669"/>
    <property type="project" value="InterPro"/>
</dbReference>
<keyword evidence="3" id="KW-1185">Reference proteome</keyword>
<dbReference type="GO" id="GO:0004497">
    <property type="term" value="F:monooxygenase activity"/>
    <property type="evidence" value="ECO:0007669"/>
    <property type="project" value="InterPro"/>
</dbReference>
<proteinExistence type="predicted"/>
<comment type="cofactor">
    <cofactor evidence="1">
        <name>heme</name>
        <dbReference type="ChEBI" id="CHEBI:30413"/>
    </cofactor>
</comment>
<evidence type="ECO:0000256" key="1">
    <source>
        <dbReference type="PIRSR" id="PIRSR602401-1"/>
    </source>
</evidence>
<feature type="binding site" description="axial binding residue" evidence="1">
    <location>
        <position position="448"/>
    </location>
    <ligand>
        <name>heme</name>
        <dbReference type="ChEBI" id="CHEBI:30413"/>
    </ligand>
    <ligandPart>
        <name>Fe</name>
        <dbReference type="ChEBI" id="CHEBI:18248"/>
    </ligandPart>
</feature>
<dbReference type="PRINTS" id="PR00385">
    <property type="entry name" value="P450"/>
</dbReference>
<dbReference type="InterPro" id="IPR001128">
    <property type="entry name" value="Cyt_P450"/>
</dbReference>
<dbReference type="InterPro" id="IPR002401">
    <property type="entry name" value="Cyt_P450_E_grp-I"/>
</dbReference>
<dbReference type="SUPFAM" id="SSF48264">
    <property type="entry name" value="Cytochrome P450"/>
    <property type="match status" value="1"/>
</dbReference>
<dbReference type="InterPro" id="IPR050121">
    <property type="entry name" value="Cytochrome_P450_monoxygenase"/>
</dbReference>
<protein>
    <submittedName>
        <fullName evidence="2">Uncharacterized protein</fullName>
    </submittedName>
</protein>
<evidence type="ECO:0000313" key="3">
    <source>
        <dbReference type="Proteomes" id="UP000256328"/>
    </source>
</evidence>
<accession>A0A3D8RPK8</accession>
<keyword evidence="1" id="KW-0408">Iron</keyword>
<dbReference type="OrthoDB" id="1470350at2759"/>
<gene>
    <name evidence="2" type="ORF">BP5796_06635</name>
</gene>
<reference evidence="2 3" key="1">
    <citation type="journal article" date="2018" name="IMA Fungus">
        <title>IMA Genome-F 9: Draft genome sequence of Annulohypoxylon stygium, Aspergillus mulundensis, Berkeleyomyces basicola (syn. Thielaviopsis basicola), Ceratocystis smalleyi, two Cercospora beticola strains, Coleophoma cylindrospora, Fusarium fracticaudum, Phialophora cf. hyalina, and Morchella septimelata.</title>
        <authorList>
            <person name="Wingfield B.D."/>
            <person name="Bills G.F."/>
            <person name="Dong Y."/>
            <person name="Huang W."/>
            <person name="Nel W.J."/>
            <person name="Swalarsk-Parry B.S."/>
            <person name="Vaghefi N."/>
            <person name="Wilken P.M."/>
            <person name="An Z."/>
            <person name="de Beer Z.W."/>
            <person name="De Vos L."/>
            <person name="Chen L."/>
            <person name="Duong T.A."/>
            <person name="Gao Y."/>
            <person name="Hammerbacher A."/>
            <person name="Kikkert J.R."/>
            <person name="Li Y."/>
            <person name="Li H."/>
            <person name="Li K."/>
            <person name="Li Q."/>
            <person name="Liu X."/>
            <person name="Ma X."/>
            <person name="Naidoo K."/>
            <person name="Pethybridge S.J."/>
            <person name="Sun J."/>
            <person name="Steenkamp E.T."/>
            <person name="van der Nest M.A."/>
            <person name="van Wyk S."/>
            <person name="Wingfield M.J."/>
            <person name="Xiong C."/>
            <person name="Yue Q."/>
            <person name="Zhang X."/>
        </authorList>
    </citation>
    <scope>NUCLEOTIDE SEQUENCE [LARGE SCALE GENOMIC DNA]</scope>
    <source>
        <strain evidence="2 3">BP5796</strain>
    </source>
</reference>
<dbReference type="AlphaFoldDB" id="A0A3D8RPK8"/>
<dbReference type="EMBL" id="PDLN01000009">
    <property type="protein sequence ID" value="RDW75814.1"/>
    <property type="molecule type" value="Genomic_DNA"/>
</dbReference>
<dbReference type="PANTHER" id="PTHR24305">
    <property type="entry name" value="CYTOCHROME P450"/>
    <property type="match status" value="1"/>
</dbReference>
<dbReference type="PRINTS" id="PR00463">
    <property type="entry name" value="EP450I"/>
</dbReference>
<name>A0A3D8RPK8_9HELO</name>
<dbReference type="Pfam" id="PF00067">
    <property type="entry name" value="p450"/>
    <property type="match status" value="1"/>
</dbReference>
<sequence length="504" mass="56806">MANSFNASELDLEKLAVYFIGAWLAIWITSTVRTWHQFKQIPGPFMTGFSKLWLFRAHASGRMHEIFYETVEKHDGFARIAPNILLSNDPDLFRRAHAARSPYTRSIWYRAFRLDPRRENLVSQIDDKKHNALRARMTPGYSGRETEGLEEKIDNNIHAFLDLIRDKYISDESKYQPMDFAEKISFFTLDIISDIAFGKRFGFIATDTDRFNYIKTIHEQAVPMQAIATFPSLVKVLQSPIFRSLMPSAKDTLGLGKLIGIAETVVGERFGENKKVGKDMLGSFIAHGLTREEAESEVLLQVLAGSDTSATTMRMTTLNILSNPRILNRLQEEIAAASLPKDSIISDSDARKLPYLQAVIKEGIRYWPPVAGLLLKTVPPQGDVINGMSIPGGTDIGFSSIGVQRNKGFWGSDADVFRPERWLEVSPERLQAMTGTMGLVFAYGKWQCLGEPVAKLELNKIFVELFRAFDFSLVDAMNPVKSACGGIFVQTDMWLRVEERSTKL</sequence>
<evidence type="ECO:0000313" key="2">
    <source>
        <dbReference type="EMBL" id="RDW75814.1"/>
    </source>
</evidence>
<dbReference type="PANTHER" id="PTHR24305:SF168">
    <property type="entry name" value="P450, PUTATIVE (EUROFUNG)-RELATED"/>
    <property type="match status" value="1"/>
</dbReference>
<dbReference type="InterPro" id="IPR036396">
    <property type="entry name" value="Cyt_P450_sf"/>
</dbReference>
<keyword evidence="1" id="KW-0349">Heme</keyword>
<comment type="caution">
    <text evidence="2">The sequence shown here is derived from an EMBL/GenBank/DDBJ whole genome shotgun (WGS) entry which is preliminary data.</text>
</comment>
<dbReference type="GO" id="GO:0020037">
    <property type="term" value="F:heme binding"/>
    <property type="evidence" value="ECO:0007669"/>
    <property type="project" value="InterPro"/>
</dbReference>
<dbReference type="Proteomes" id="UP000256328">
    <property type="component" value="Unassembled WGS sequence"/>
</dbReference>
<organism evidence="2 3">
    <name type="scientific">Coleophoma crateriformis</name>
    <dbReference type="NCBI Taxonomy" id="565419"/>
    <lineage>
        <taxon>Eukaryota</taxon>
        <taxon>Fungi</taxon>
        <taxon>Dikarya</taxon>
        <taxon>Ascomycota</taxon>
        <taxon>Pezizomycotina</taxon>
        <taxon>Leotiomycetes</taxon>
        <taxon>Helotiales</taxon>
        <taxon>Dermateaceae</taxon>
        <taxon>Coleophoma</taxon>
    </lineage>
</organism>
<keyword evidence="1" id="KW-0479">Metal-binding</keyword>